<accession>A0A1H6XHJ3</accession>
<dbReference type="Proteomes" id="UP000183077">
    <property type="component" value="Unassembled WGS sequence"/>
</dbReference>
<dbReference type="InterPro" id="IPR027417">
    <property type="entry name" value="P-loop_NTPase"/>
</dbReference>
<dbReference type="EMBL" id="FNYS01000019">
    <property type="protein sequence ID" value="SEJ24322.1"/>
    <property type="molecule type" value="Genomic_DNA"/>
</dbReference>
<organism evidence="1 2">
    <name type="scientific">Myroides marinus</name>
    <dbReference type="NCBI Taxonomy" id="703342"/>
    <lineage>
        <taxon>Bacteria</taxon>
        <taxon>Pseudomonadati</taxon>
        <taxon>Bacteroidota</taxon>
        <taxon>Flavobacteriia</taxon>
        <taxon>Flavobacteriales</taxon>
        <taxon>Flavobacteriaceae</taxon>
        <taxon>Myroides</taxon>
    </lineage>
</organism>
<evidence type="ECO:0000313" key="2">
    <source>
        <dbReference type="Proteomes" id="UP000183077"/>
    </source>
</evidence>
<dbReference type="AlphaFoldDB" id="A0A1H6XHJ3"/>
<dbReference type="RefSeq" id="WP_074747296.1">
    <property type="nucleotide sequence ID" value="NZ_FNYS01000019.1"/>
</dbReference>
<sequence>MFAGPNGSGKSTFIKAIQQECSIGFYINADDIEYLLKTKGNLCCSSFIPEEISQVNWDTFITANKGDMRYEYIKSAKVTIKNNILYVLSTELNSYVAAFIAEFFRYQLLNLEKSFSFETVMSHSSKVNFLHEAKEKGFKTYLYFICTSDPEINKSRVKLRVSKGGHDVAEDKIEKRYYASLDLLKDAFLAVDRAYICDSSIEGEEQSILFEKNGEEVKFHKEIVPQWILDYLINHIIKI</sequence>
<name>A0A1H6XHJ3_9FLAO</name>
<evidence type="ECO:0000313" key="1">
    <source>
        <dbReference type="EMBL" id="SEJ24322.1"/>
    </source>
</evidence>
<protein>
    <submittedName>
        <fullName evidence="1">Predicted ABC-type ATPase</fullName>
    </submittedName>
</protein>
<dbReference type="GeneID" id="82258170"/>
<reference evidence="1 2" key="1">
    <citation type="submission" date="2016-10" db="EMBL/GenBank/DDBJ databases">
        <authorList>
            <person name="de Groot N.N."/>
        </authorList>
    </citation>
    <scope>NUCLEOTIDE SEQUENCE [LARGE SCALE GENOMIC DNA]</scope>
    <source>
        <strain evidence="1 2">DSM 23048</strain>
    </source>
</reference>
<dbReference type="PANTHER" id="PTHR39206:SF1">
    <property type="entry name" value="SLL8004 PROTEIN"/>
    <property type="match status" value="1"/>
</dbReference>
<proteinExistence type="predicted"/>
<dbReference type="Gene3D" id="3.40.50.300">
    <property type="entry name" value="P-loop containing nucleotide triphosphate hydrolases"/>
    <property type="match status" value="1"/>
</dbReference>
<gene>
    <name evidence="1" type="ORF">SAMN04488018_1196</name>
</gene>
<dbReference type="PANTHER" id="PTHR39206">
    <property type="entry name" value="SLL8004 PROTEIN"/>
    <property type="match status" value="1"/>
</dbReference>
<dbReference type="SUPFAM" id="SSF52540">
    <property type="entry name" value="P-loop containing nucleoside triphosphate hydrolases"/>
    <property type="match status" value="1"/>
</dbReference>